<gene>
    <name evidence="7" type="ORF">ENSA5_24860</name>
</gene>
<dbReference type="PROSITE" id="PS00134">
    <property type="entry name" value="TRYPSIN_HIS"/>
    <property type="match status" value="1"/>
</dbReference>
<feature type="compositionally biased region" description="Acidic residues" evidence="4">
    <location>
        <begin position="429"/>
        <end position="461"/>
    </location>
</feature>
<dbReference type="PRINTS" id="PR00722">
    <property type="entry name" value="CHYMOTRYPSIN"/>
</dbReference>
<comment type="caution">
    <text evidence="7">The sequence shown here is derived from an EMBL/GenBank/DDBJ whole genome shotgun (WGS) entry which is preliminary data.</text>
</comment>
<feature type="signal peptide" evidence="5">
    <location>
        <begin position="1"/>
        <end position="29"/>
    </location>
</feature>
<dbReference type="InterPro" id="IPR033116">
    <property type="entry name" value="TRYPSIN_SER"/>
</dbReference>
<dbReference type="OrthoDB" id="1496095at2"/>
<dbReference type="PROSITE" id="PS00135">
    <property type="entry name" value="TRYPSIN_SER"/>
    <property type="match status" value="1"/>
</dbReference>
<dbReference type="GO" id="GO:0004252">
    <property type="term" value="F:serine-type endopeptidase activity"/>
    <property type="evidence" value="ECO:0007669"/>
    <property type="project" value="UniProtKB-EC"/>
</dbReference>
<evidence type="ECO:0000256" key="1">
    <source>
        <dbReference type="ARBA" id="ARBA00007664"/>
    </source>
</evidence>
<sequence length="507" mass="50352">MRVSLPRRSLGIAAPFVGAALLIPGLASAEGPPSGTEAQGEIEIGVEQDPSIYGGTAAQTCGWPSAVYLSFGGWSCSGTLVHPSVVITAAHCPDTPNGRAGTVSFGEGLGGGARDVGATCYSNPDYNGQVGATDFGYCLLNSPVTDVPIIPPAWGCDVSAITAGREVVIVGFGQSDNGGSGSKREVTTTIQAINDQAVIGGGGKDACQGDSGGPVYIKLKSEFGGDDTWRSFGITSGGGTCGQGGIFSLMHEAIPWIESDSGLDITPCHDSNGDWAPTPDCGGIPLDPANGAGNWSTGCSDGPVSGFSALCGDPFGSGEDPDPPSVDIVSPATGTVFMVPGGETQVDVSISVSADDGDGFGVADVSLRINGQDFPGNVDASEPYEWGLVFGPGGYVIEAVATDFVGNESAADVIAIGVDQEAPELPGDTGDDGGEGGDEDEGGDGGEDDGGTGDDGLDDGLGEGGFGFAGEATVGCSCSAGSDAGGRAGAIGMFALLALLGLRRRRA</sequence>
<dbReference type="InterPro" id="IPR001254">
    <property type="entry name" value="Trypsin_dom"/>
</dbReference>
<keyword evidence="3" id="KW-0720">Serine protease</keyword>
<keyword evidence="8" id="KW-1185">Reference proteome</keyword>
<evidence type="ECO:0000313" key="8">
    <source>
        <dbReference type="Proteomes" id="UP000237968"/>
    </source>
</evidence>
<dbReference type="EMBL" id="PVNK01000125">
    <property type="protein sequence ID" value="PRQ02250.1"/>
    <property type="molecule type" value="Genomic_DNA"/>
</dbReference>
<reference evidence="7 8" key="1">
    <citation type="submission" date="2018-03" db="EMBL/GenBank/DDBJ databases">
        <title>Draft Genome Sequences of the Obligatory Marine Myxobacteria Enhygromyxa salina SWB005.</title>
        <authorList>
            <person name="Poehlein A."/>
            <person name="Moghaddam J.A."/>
            <person name="Harms H."/>
            <person name="Alanjari M."/>
            <person name="Koenig G.M."/>
            <person name="Daniel R."/>
            <person name="Schaeberle T.F."/>
        </authorList>
    </citation>
    <scope>NUCLEOTIDE SEQUENCE [LARGE SCALE GENOMIC DNA]</scope>
    <source>
        <strain evidence="7 8">SWB005</strain>
    </source>
</reference>
<evidence type="ECO:0000256" key="3">
    <source>
        <dbReference type="RuleBase" id="RU363034"/>
    </source>
</evidence>
<evidence type="ECO:0000256" key="5">
    <source>
        <dbReference type="SAM" id="SignalP"/>
    </source>
</evidence>
<dbReference type="NCBIfam" id="TIGR03901">
    <property type="entry name" value="MYXO-CTERM"/>
    <property type="match status" value="1"/>
</dbReference>
<organism evidence="7 8">
    <name type="scientific">Enhygromyxa salina</name>
    <dbReference type="NCBI Taxonomy" id="215803"/>
    <lineage>
        <taxon>Bacteria</taxon>
        <taxon>Pseudomonadati</taxon>
        <taxon>Myxococcota</taxon>
        <taxon>Polyangia</taxon>
        <taxon>Nannocystales</taxon>
        <taxon>Nannocystaceae</taxon>
        <taxon>Enhygromyxa</taxon>
    </lineage>
</organism>
<dbReference type="Pfam" id="PF17957">
    <property type="entry name" value="Big_7"/>
    <property type="match status" value="1"/>
</dbReference>
<feature type="chain" id="PRO_5015770991" evidence="5">
    <location>
        <begin position="30"/>
        <end position="507"/>
    </location>
</feature>
<keyword evidence="3 7" id="KW-0378">Hydrolase</keyword>
<dbReference type="SMART" id="SM00020">
    <property type="entry name" value="Tryp_SPc"/>
    <property type="match status" value="1"/>
</dbReference>
<evidence type="ECO:0000256" key="2">
    <source>
        <dbReference type="ARBA" id="ARBA00023157"/>
    </source>
</evidence>
<dbReference type="InterPro" id="IPR043504">
    <property type="entry name" value="Peptidase_S1_PA_chymotrypsin"/>
</dbReference>
<feature type="domain" description="Peptidase S1" evidence="6">
    <location>
        <begin position="52"/>
        <end position="262"/>
    </location>
</feature>
<dbReference type="InterPro" id="IPR009003">
    <property type="entry name" value="Peptidase_S1_PA"/>
</dbReference>
<proteinExistence type="inferred from homology"/>
<dbReference type="Gene3D" id="2.40.10.10">
    <property type="entry name" value="Trypsin-like serine proteases"/>
    <property type="match status" value="1"/>
</dbReference>
<feature type="region of interest" description="Disordered" evidence="4">
    <location>
        <begin position="418"/>
        <end position="464"/>
    </location>
</feature>
<comment type="similarity">
    <text evidence="1">Belongs to the peptidase S1 family.</text>
</comment>
<dbReference type="Proteomes" id="UP000237968">
    <property type="component" value="Unassembled WGS sequence"/>
</dbReference>
<dbReference type="AlphaFoldDB" id="A0A2S9YAV9"/>
<name>A0A2S9YAV9_9BACT</name>
<dbReference type="EC" id="3.4.21.4" evidence="7"/>
<evidence type="ECO:0000259" key="6">
    <source>
        <dbReference type="PROSITE" id="PS50240"/>
    </source>
</evidence>
<dbReference type="Gene3D" id="2.60.40.10">
    <property type="entry name" value="Immunoglobulins"/>
    <property type="match status" value="1"/>
</dbReference>
<accession>A0A2S9YAV9</accession>
<dbReference type="InterPro" id="IPR013783">
    <property type="entry name" value="Ig-like_fold"/>
</dbReference>
<dbReference type="InterPro" id="IPR018114">
    <property type="entry name" value="TRYPSIN_HIS"/>
</dbReference>
<protein>
    <submittedName>
        <fullName evidence="7">Trypsin</fullName>
        <ecNumber evidence="7">3.4.21.4</ecNumber>
    </submittedName>
</protein>
<dbReference type="GO" id="GO:0006508">
    <property type="term" value="P:proteolysis"/>
    <property type="evidence" value="ECO:0007669"/>
    <property type="project" value="UniProtKB-KW"/>
</dbReference>
<dbReference type="InterPro" id="IPR001314">
    <property type="entry name" value="Peptidase_S1A"/>
</dbReference>
<dbReference type="SUPFAM" id="SSF50494">
    <property type="entry name" value="Trypsin-like serine proteases"/>
    <property type="match status" value="1"/>
</dbReference>
<evidence type="ECO:0000313" key="7">
    <source>
        <dbReference type="EMBL" id="PRQ02250.1"/>
    </source>
</evidence>
<dbReference type="PROSITE" id="PS50240">
    <property type="entry name" value="TRYPSIN_DOM"/>
    <property type="match status" value="1"/>
</dbReference>
<dbReference type="InterPro" id="IPR024038">
    <property type="entry name" value="MYXO-CTERM"/>
</dbReference>
<evidence type="ECO:0000256" key="4">
    <source>
        <dbReference type="SAM" id="MobiDB-lite"/>
    </source>
</evidence>
<dbReference type="PANTHER" id="PTHR24276">
    <property type="entry name" value="POLYSERASE-RELATED"/>
    <property type="match status" value="1"/>
</dbReference>
<dbReference type="Pfam" id="PF00089">
    <property type="entry name" value="Trypsin"/>
    <property type="match status" value="1"/>
</dbReference>
<dbReference type="PANTHER" id="PTHR24276:SF98">
    <property type="entry name" value="FI18310P1-RELATED"/>
    <property type="match status" value="1"/>
</dbReference>
<keyword evidence="5" id="KW-0732">Signal</keyword>
<keyword evidence="3" id="KW-0645">Protease</keyword>
<keyword evidence="2" id="KW-1015">Disulfide bond</keyword>
<dbReference type="InterPro" id="IPR050430">
    <property type="entry name" value="Peptidase_S1"/>
</dbReference>